<dbReference type="PANTHER" id="PTHR12311:SF7">
    <property type="entry name" value="ACTIVATOR OF BASAL TRANSCRIPTION 1"/>
    <property type="match status" value="1"/>
</dbReference>
<evidence type="ECO:0000313" key="8">
    <source>
        <dbReference type="Proteomes" id="UP000292702"/>
    </source>
</evidence>
<dbReference type="CDD" id="cd12263">
    <property type="entry name" value="RRM_ABT1_like"/>
    <property type="match status" value="1"/>
</dbReference>
<protein>
    <recommendedName>
        <fullName evidence="5">18S rRNA factor 2</fullName>
    </recommendedName>
</protein>
<comment type="subcellular location">
    <subcellularLocation>
        <location evidence="1">Nucleus</location>
        <location evidence="1">Nucleolus</location>
    </subcellularLocation>
</comment>
<evidence type="ECO:0000313" key="7">
    <source>
        <dbReference type="EMBL" id="TCD62736.1"/>
    </source>
</evidence>
<accession>A0A4R0R857</accession>
<sequence>MPSISDNRFSLDARFGLKNAEAGPSRLSTNPEELEEREDVGASSGAKEDVEEDVEDEGSESEVDGLTEGMDVEGFAGPSGKAVKPLTREELAAFKAAQEKTGVVYISRIPPGMRPTKVRHLMTAYGEVGRVYLQPEDAKRSYLRRKYTSTKKIHFTEGWVEFKDKRVARSVAEMLNAQPIGGKKGTRWRDDIWTMKYLPKFKWNMLTEQIAHEAAMHAARLRVELSQSRREQHEYLRNVELARVLDKRAERKRKATESGVEASESKAPPKKPKTTAPDVGQREHKAIQDTKKPKAMPSTNTDGSRELSHVLGSIF</sequence>
<evidence type="ECO:0000256" key="1">
    <source>
        <dbReference type="ARBA" id="ARBA00004604"/>
    </source>
</evidence>
<dbReference type="GO" id="GO:0000472">
    <property type="term" value="P:endonucleolytic cleavage to generate mature 5'-end of SSU-rRNA from (SSU-rRNA, 5.8S rRNA, LSU-rRNA)"/>
    <property type="evidence" value="ECO:0007669"/>
    <property type="project" value="TreeGrafter"/>
</dbReference>
<dbReference type="PANTHER" id="PTHR12311">
    <property type="entry name" value="ACTIVATOR OF BASAL TRANSCRIPTION 1"/>
    <property type="match status" value="1"/>
</dbReference>
<proteinExistence type="inferred from homology"/>
<keyword evidence="3" id="KW-0694">RNA-binding</keyword>
<feature type="compositionally biased region" description="Acidic residues" evidence="6">
    <location>
        <begin position="49"/>
        <end position="65"/>
    </location>
</feature>
<name>A0A4R0R857_9APHY</name>
<evidence type="ECO:0000256" key="3">
    <source>
        <dbReference type="ARBA" id="ARBA00022884"/>
    </source>
</evidence>
<dbReference type="GO" id="GO:0000480">
    <property type="term" value="P:endonucleolytic cleavage in 5'-ETS of tricistronic rRNA transcript (SSU-rRNA, 5.8S rRNA, LSU-rRNA)"/>
    <property type="evidence" value="ECO:0007669"/>
    <property type="project" value="TreeGrafter"/>
</dbReference>
<organism evidence="7 8">
    <name type="scientific">Steccherinum ochraceum</name>
    <dbReference type="NCBI Taxonomy" id="92696"/>
    <lineage>
        <taxon>Eukaryota</taxon>
        <taxon>Fungi</taxon>
        <taxon>Dikarya</taxon>
        <taxon>Basidiomycota</taxon>
        <taxon>Agaricomycotina</taxon>
        <taxon>Agaricomycetes</taxon>
        <taxon>Polyporales</taxon>
        <taxon>Steccherinaceae</taxon>
        <taxon>Steccherinum</taxon>
    </lineage>
</organism>
<feature type="region of interest" description="Disordered" evidence="6">
    <location>
        <begin position="249"/>
        <end position="315"/>
    </location>
</feature>
<keyword evidence="8" id="KW-1185">Reference proteome</keyword>
<dbReference type="EMBL" id="RWJN01000349">
    <property type="protein sequence ID" value="TCD62736.1"/>
    <property type="molecule type" value="Genomic_DNA"/>
</dbReference>
<dbReference type="InterPro" id="IPR012677">
    <property type="entry name" value="Nucleotide-bd_a/b_plait_sf"/>
</dbReference>
<keyword evidence="4" id="KW-0539">Nucleus</keyword>
<gene>
    <name evidence="7" type="primary">ESF2</name>
    <name evidence="7" type="ORF">EIP91_006461</name>
</gene>
<dbReference type="InterPro" id="IPR034353">
    <property type="entry name" value="ABT1/ESF2_RRM"/>
</dbReference>
<dbReference type="GO" id="GO:0000447">
    <property type="term" value="P:endonucleolytic cleavage in ITS1 to separate SSU-rRNA from 5.8S rRNA and LSU-rRNA from tricistronic rRNA transcript (SSU-rRNA, 5.8S rRNA, LSU-rRNA)"/>
    <property type="evidence" value="ECO:0007669"/>
    <property type="project" value="TreeGrafter"/>
</dbReference>
<dbReference type="InterPro" id="IPR039119">
    <property type="entry name" value="ABT1/Esf2"/>
</dbReference>
<evidence type="ECO:0000256" key="6">
    <source>
        <dbReference type="SAM" id="MobiDB-lite"/>
    </source>
</evidence>
<dbReference type="InterPro" id="IPR035979">
    <property type="entry name" value="RBD_domain_sf"/>
</dbReference>
<dbReference type="OrthoDB" id="287393at2759"/>
<dbReference type="Proteomes" id="UP000292702">
    <property type="component" value="Unassembled WGS sequence"/>
</dbReference>
<dbReference type="Gene3D" id="3.30.70.330">
    <property type="match status" value="1"/>
</dbReference>
<reference evidence="7 8" key="1">
    <citation type="submission" date="2018-11" db="EMBL/GenBank/DDBJ databases">
        <title>Genome assembly of Steccherinum ochraceum LE-BIN_3174, the white-rot fungus of the Steccherinaceae family (The Residual Polyporoid clade, Polyporales, Basidiomycota).</title>
        <authorList>
            <person name="Fedorova T.V."/>
            <person name="Glazunova O.A."/>
            <person name="Landesman E.O."/>
            <person name="Moiseenko K.V."/>
            <person name="Psurtseva N.V."/>
            <person name="Savinova O.S."/>
            <person name="Shakhova N.V."/>
            <person name="Tyazhelova T.V."/>
            <person name="Vasina D.V."/>
        </authorList>
    </citation>
    <scope>NUCLEOTIDE SEQUENCE [LARGE SCALE GENOMIC DNA]</scope>
    <source>
        <strain evidence="7 8">LE-BIN_3174</strain>
    </source>
</reference>
<dbReference type="GO" id="GO:0005730">
    <property type="term" value="C:nucleolus"/>
    <property type="evidence" value="ECO:0007669"/>
    <property type="project" value="UniProtKB-SubCell"/>
</dbReference>
<evidence type="ECO:0000256" key="2">
    <source>
        <dbReference type="ARBA" id="ARBA00005819"/>
    </source>
</evidence>
<comment type="caution">
    <text evidence="7">The sequence shown here is derived from an EMBL/GenBank/DDBJ whole genome shotgun (WGS) entry which is preliminary data.</text>
</comment>
<feature type="compositionally biased region" description="Basic and acidic residues" evidence="6">
    <location>
        <begin position="280"/>
        <end position="292"/>
    </location>
</feature>
<dbReference type="GO" id="GO:0003723">
    <property type="term" value="F:RNA binding"/>
    <property type="evidence" value="ECO:0007669"/>
    <property type="project" value="UniProtKB-KW"/>
</dbReference>
<feature type="region of interest" description="Disordered" evidence="6">
    <location>
        <begin position="15"/>
        <end position="80"/>
    </location>
</feature>
<comment type="similarity">
    <text evidence="2">Belongs to the ESF2/ABP1 family.</text>
</comment>
<dbReference type="GO" id="GO:0034462">
    <property type="term" value="P:small-subunit processome assembly"/>
    <property type="evidence" value="ECO:0007669"/>
    <property type="project" value="TreeGrafter"/>
</dbReference>
<dbReference type="STRING" id="92696.A0A4R0R857"/>
<dbReference type="AlphaFoldDB" id="A0A4R0R857"/>
<evidence type="ECO:0000256" key="5">
    <source>
        <dbReference type="ARBA" id="ARBA00032634"/>
    </source>
</evidence>
<dbReference type="SUPFAM" id="SSF54928">
    <property type="entry name" value="RNA-binding domain, RBD"/>
    <property type="match status" value="1"/>
</dbReference>
<evidence type="ECO:0000256" key="4">
    <source>
        <dbReference type="ARBA" id="ARBA00023242"/>
    </source>
</evidence>